<dbReference type="PANTHER" id="PTHR46825">
    <property type="entry name" value="D-ALANYL-D-ALANINE-CARBOXYPEPTIDASE/ENDOPEPTIDASE AMPH"/>
    <property type="match status" value="1"/>
</dbReference>
<dbReference type="InterPro" id="IPR012338">
    <property type="entry name" value="Beta-lactam/transpept-like"/>
</dbReference>
<gene>
    <name evidence="4" type="ORF">OHK93_006792</name>
</gene>
<evidence type="ECO:0008006" key="6">
    <source>
        <dbReference type="Google" id="ProtNLM"/>
    </source>
</evidence>
<evidence type="ECO:0000259" key="2">
    <source>
        <dbReference type="Pfam" id="PF00144"/>
    </source>
</evidence>
<dbReference type="PANTHER" id="PTHR46825:SF14">
    <property type="entry name" value="BETA-LACTAMASE-RELATED DOMAIN-CONTAINING PROTEIN"/>
    <property type="match status" value="1"/>
</dbReference>
<evidence type="ECO:0000259" key="3">
    <source>
        <dbReference type="Pfam" id="PF11954"/>
    </source>
</evidence>
<dbReference type="SUPFAM" id="SSF56601">
    <property type="entry name" value="beta-lactamase/transpeptidase-like"/>
    <property type="match status" value="1"/>
</dbReference>
<feature type="domain" description="Beta-lactamase-related" evidence="2">
    <location>
        <begin position="17"/>
        <end position="356"/>
    </location>
</feature>
<comment type="similarity">
    <text evidence="1">Belongs to the peptidase S12 family.</text>
</comment>
<dbReference type="Gene3D" id="3.40.710.10">
    <property type="entry name" value="DD-peptidase/beta-lactamase superfamily"/>
    <property type="match status" value="1"/>
</dbReference>
<reference evidence="4" key="1">
    <citation type="journal article" date="2023" name="Genome Biol. Evol.">
        <title>First Whole Genome Sequence and Flow Cytometry Genome Size Data for the Lichen-Forming Fungus Ramalina farinacea (Ascomycota).</title>
        <authorList>
            <person name="Llewellyn T."/>
            <person name="Mian S."/>
            <person name="Hill R."/>
            <person name="Leitch I.J."/>
            <person name="Gaya E."/>
        </authorList>
    </citation>
    <scope>NUCLEOTIDE SEQUENCE</scope>
    <source>
        <strain evidence="4">LIQ254RAFAR</strain>
    </source>
</reference>
<dbReference type="Pfam" id="PF00144">
    <property type="entry name" value="Beta-lactamase"/>
    <property type="match status" value="1"/>
</dbReference>
<dbReference type="Gene3D" id="2.40.128.600">
    <property type="match status" value="1"/>
</dbReference>
<dbReference type="InterPro" id="IPR001466">
    <property type="entry name" value="Beta-lactam-related"/>
</dbReference>
<evidence type="ECO:0000313" key="4">
    <source>
        <dbReference type="EMBL" id="MDI1487522.1"/>
    </source>
</evidence>
<organism evidence="4 5">
    <name type="scientific">Ramalina farinacea</name>
    <dbReference type="NCBI Taxonomy" id="258253"/>
    <lineage>
        <taxon>Eukaryota</taxon>
        <taxon>Fungi</taxon>
        <taxon>Dikarya</taxon>
        <taxon>Ascomycota</taxon>
        <taxon>Pezizomycotina</taxon>
        <taxon>Lecanoromycetes</taxon>
        <taxon>OSLEUM clade</taxon>
        <taxon>Lecanoromycetidae</taxon>
        <taxon>Lecanorales</taxon>
        <taxon>Lecanorineae</taxon>
        <taxon>Ramalinaceae</taxon>
        <taxon>Ramalina</taxon>
    </lineage>
</organism>
<feature type="domain" description="Peptidase S12 Pab87-related C-terminal" evidence="3">
    <location>
        <begin position="406"/>
        <end position="505"/>
    </location>
</feature>
<proteinExistence type="inferred from homology"/>
<sequence>MLSHSELKESLANLSPKIKELMTIAGTAGVSLGVLHHGEIVHCANFGFRDVDANLSVDEETIFPIGSLTAAIVSATIALLVEERLLTWDTKVIDVLPDFQPQDEVLRNLTTITDVLSHRTGMARSIASQSSDLIKKEDSLAFLKRPEGGSTISLVIEKITGKRWDEVMHEKILKPLGLHRTSATAEAGDANTTKTYAALDESIPVEITSDRVGADTFGGAESGMRSCVKDLLRLYNELMEAWGEQLHNEDTSTQGSPFKQVCQLMLAKIPIEEMYCLHERSHALGWTRTQTPGPVGGTGLHSQLMRGYMPFVGRNSTPRLILSHQGYQSRFFGAVNLLPETPSAIVVLTNTSALNDCADWVGQLILETLMNVEEPQVCMEWARDSAAHALTWHTRLKRELEKHRIPNTSPRDLEQYVGTYINKTELIKLVVTHEGTNEKACLYFALQGLELEKYSLKHYHNDVFVWLQPREELARRGKATVQESSYYKIRFEASDGGAIDRLRWSHSPDIPEGETFYKVRAGTVS</sequence>
<keyword evidence="5" id="KW-1185">Reference proteome</keyword>
<dbReference type="AlphaFoldDB" id="A0AA43QKP1"/>
<dbReference type="InterPro" id="IPR021860">
    <property type="entry name" value="Peptidase_S12_Pab87-rel_C"/>
</dbReference>
<accession>A0AA43QKP1</accession>
<dbReference type="Pfam" id="PF11954">
    <property type="entry name" value="DUF3471"/>
    <property type="match status" value="1"/>
</dbReference>
<name>A0AA43QKP1_9LECA</name>
<comment type="caution">
    <text evidence="4">The sequence shown here is derived from an EMBL/GenBank/DDBJ whole genome shotgun (WGS) entry which is preliminary data.</text>
</comment>
<evidence type="ECO:0000256" key="1">
    <source>
        <dbReference type="ARBA" id="ARBA00038215"/>
    </source>
</evidence>
<evidence type="ECO:0000313" key="5">
    <source>
        <dbReference type="Proteomes" id="UP001161017"/>
    </source>
</evidence>
<dbReference type="InterPro" id="IPR050491">
    <property type="entry name" value="AmpC-like"/>
</dbReference>
<protein>
    <recommendedName>
        <fullName evidence="6">Beta-lactamase/transpeptidase-like protein</fullName>
    </recommendedName>
</protein>
<dbReference type="Proteomes" id="UP001161017">
    <property type="component" value="Unassembled WGS sequence"/>
</dbReference>
<dbReference type="EMBL" id="JAPUFD010000005">
    <property type="protein sequence ID" value="MDI1487522.1"/>
    <property type="molecule type" value="Genomic_DNA"/>
</dbReference>